<feature type="domain" description="Cathepsin propeptide inhibitor" evidence="8">
    <location>
        <begin position="33"/>
        <end position="90"/>
    </location>
</feature>
<evidence type="ECO:0000259" key="8">
    <source>
        <dbReference type="SMART" id="SM00848"/>
    </source>
</evidence>
<sequence>MSLVHVFFSLIFGILASLVMSRTILETFIVEKHEQWMVDYGREYESELEKEKRLNIFKENLEYIESFNNGGNKSFKLGLNEYADMTQDEFLASHTGYKMQYYPTLSKSTSYMYENFSDFPNSMMAAGLDINFDWRDHGAVTPVKQQGKCNCCWAFSAVAAIEGIIQIKTGKLISLSEQQLLDCSTNGGNKGCDGGLMTNAYDYITQNQGITTEKYYPYLEIQEACDSVKQSIKAATLNGYETLPVNDENAMFKAVANQPVSVGIDGSGQAFRFFQGGGVFNGDCGSDLNHAVTIVGYGTSEEGVDYWIVKNSWGGNWGENGFMKIQRGVNKCGIAMRASYPVA</sequence>
<evidence type="ECO:0000313" key="10">
    <source>
        <dbReference type="RefSeq" id="XP_016684085.2"/>
    </source>
</evidence>
<dbReference type="AlphaFoldDB" id="A0A1U8J168"/>
<evidence type="ECO:0000256" key="2">
    <source>
        <dbReference type="ARBA" id="ARBA00022670"/>
    </source>
</evidence>
<dbReference type="KEGG" id="ghi:107902406"/>
<evidence type="ECO:0000256" key="1">
    <source>
        <dbReference type="ARBA" id="ARBA00008455"/>
    </source>
</evidence>
<gene>
    <name evidence="10" type="primary">LOC107902406</name>
</gene>
<accession>A0A1U8J168</accession>
<keyword evidence="3" id="KW-0378">Hydrolase</keyword>
<dbReference type="InterPro" id="IPR013201">
    <property type="entry name" value="Prot_inhib_I29"/>
</dbReference>
<dbReference type="PANTHER" id="PTHR12411">
    <property type="entry name" value="CYSTEINE PROTEASE FAMILY C1-RELATED"/>
    <property type="match status" value="1"/>
</dbReference>
<dbReference type="GO" id="GO:0004197">
    <property type="term" value="F:cysteine-type endopeptidase activity"/>
    <property type="evidence" value="ECO:0000318"/>
    <property type="project" value="GO_Central"/>
</dbReference>
<proteinExistence type="inferred from homology"/>
<dbReference type="InterPro" id="IPR039417">
    <property type="entry name" value="Peptidase_C1A_papain-like"/>
</dbReference>
<keyword evidence="2 10" id="KW-0645">Protease</keyword>
<reference evidence="10" key="2">
    <citation type="submission" date="2025-08" db="UniProtKB">
        <authorList>
            <consortium name="RefSeq"/>
        </authorList>
    </citation>
    <scope>IDENTIFICATION</scope>
</reference>
<name>A0A1U8J168_GOSHI</name>
<keyword evidence="6" id="KW-0732">Signal</keyword>
<dbReference type="InterPro" id="IPR000668">
    <property type="entry name" value="Peptidase_C1A_C"/>
</dbReference>
<dbReference type="PROSITE" id="PS00640">
    <property type="entry name" value="THIOL_PROTEASE_ASN"/>
    <property type="match status" value="1"/>
</dbReference>
<dbReference type="CDD" id="cd02248">
    <property type="entry name" value="Peptidase_C1A"/>
    <property type="match status" value="1"/>
</dbReference>
<evidence type="ECO:0000313" key="9">
    <source>
        <dbReference type="Proteomes" id="UP000818029"/>
    </source>
</evidence>
<evidence type="ECO:0000259" key="7">
    <source>
        <dbReference type="SMART" id="SM00645"/>
    </source>
</evidence>
<dbReference type="RefSeq" id="XP_016684085.2">
    <property type="nucleotide sequence ID" value="XM_016828596.2"/>
</dbReference>
<evidence type="ECO:0000256" key="6">
    <source>
        <dbReference type="SAM" id="SignalP"/>
    </source>
</evidence>
<organism evidence="9 10">
    <name type="scientific">Gossypium hirsutum</name>
    <name type="common">Upland cotton</name>
    <name type="synonym">Gossypium mexicanum</name>
    <dbReference type="NCBI Taxonomy" id="3635"/>
    <lineage>
        <taxon>Eukaryota</taxon>
        <taxon>Viridiplantae</taxon>
        <taxon>Streptophyta</taxon>
        <taxon>Embryophyta</taxon>
        <taxon>Tracheophyta</taxon>
        <taxon>Spermatophyta</taxon>
        <taxon>Magnoliopsida</taxon>
        <taxon>eudicotyledons</taxon>
        <taxon>Gunneridae</taxon>
        <taxon>Pentapetalae</taxon>
        <taxon>rosids</taxon>
        <taxon>malvids</taxon>
        <taxon>Malvales</taxon>
        <taxon>Malvaceae</taxon>
        <taxon>Malvoideae</taxon>
        <taxon>Gossypium</taxon>
    </lineage>
</organism>
<dbReference type="GO" id="GO:0051603">
    <property type="term" value="P:proteolysis involved in protein catabolic process"/>
    <property type="evidence" value="ECO:0000318"/>
    <property type="project" value="GO_Central"/>
</dbReference>
<dbReference type="SUPFAM" id="SSF54001">
    <property type="entry name" value="Cysteine proteinases"/>
    <property type="match status" value="1"/>
</dbReference>
<dbReference type="SMART" id="SM00848">
    <property type="entry name" value="Inhibitor_I29"/>
    <property type="match status" value="1"/>
</dbReference>
<feature type="chain" id="PRO_5046529537" evidence="6">
    <location>
        <begin position="22"/>
        <end position="343"/>
    </location>
</feature>
<dbReference type="SMART" id="SM00645">
    <property type="entry name" value="Pept_C1"/>
    <property type="match status" value="1"/>
</dbReference>
<dbReference type="InterPro" id="IPR025661">
    <property type="entry name" value="Pept_asp_AS"/>
</dbReference>
<feature type="domain" description="Peptidase C1A papain C-terminal" evidence="7">
    <location>
        <begin position="128"/>
        <end position="342"/>
    </location>
</feature>
<dbReference type="Pfam" id="PF08246">
    <property type="entry name" value="Inhibitor_I29"/>
    <property type="match status" value="1"/>
</dbReference>
<dbReference type="GO" id="GO:0005615">
    <property type="term" value="C:extracellular space"/>
    <property type="evidence" value="ECO:0000318"/>
    <property type="project" value="GO_Central"/>
</dbReference>
<evidence type="ECO:0000256" key="5">
    <source>
        <dbReference type="ARBA" id="ARBA00023157"/>
    </source>
</evidence>
<comment type="similarity">
    <text evidence="1">Belongs to the peptidase C1 family.</text>
</comment>
<dbReference type="GO" id="GO:0005764">
    <property type="term" value="C:lysosome"/>
    <property type="evidence" value="ECO:0000318"/>
    <property type="project" value="GO_Central"/>
</dbReference>
<dbReference type="Pfam" id="PF00112">
    <property type="entry name" value="Peptidase_C1"/>
    <property type="match status" value="1"/>
</dbReference>
<dbReference type="PROSITE" id="PS00639">
    <property type="entry name" value="THIOL_PROTEASE_HIS"/>
    <property type="match status" value="1"/>
</dbReference>
<keyword evidence="9" id="KW-1185">Reference proteome</keyword>
<dbReference type="GeneID" id="107902406"/>
<dbReference type="PRINTS" id="PR00705">
    <property type="entry name" value="PAPAIN"/>
</dbReference>
<dbReference type="SMR" id="A0A1U8J168"/>
<feature type="signal peptide" evidence="6">
    <location>
        <begin position="1"/>
        <end position="21"/>
    </location>
</feature>
<dbReference type="PaxDb" id="3635-A0A1U8J168"/>
<keyword evidence="5" id="KW-1015">Disulfide bond</keyword>
<evidence type="ECO:0000256" key="3">
    <source>
        <dbReference type="ARBA" id="ARBA00022801"/>
    </source>
</evidence>
<dbReference type="STRING" id="3635.A0A1U8J168"/>
<reference evidence="9" key="1">
    <citation type="journal article" date="2020" name="Nat. Genet.">
        <title>Genomic diversifications of five Gossypium allopolyploid species and their impact on cotton improvement.</title>
        <authorList>
            <person name="Chen Z.J."/>
            <person name="Sreedasyam A."/>
            <person name="Ando A."/>
            <person name="Song Q."/>
            <person name="De Santiago L.M."/>
            <person name="Hulse-Kemp A.M."/>
            <person name="Ding M."/>
            <person name="Ye W."/>
            <person name="Kirkbride R.C."/>
            <person name="Jenkins J."/>
            <person name="Plott C."/>
            <person name="Lovell J."/>
            <person name="Lin Y.M."/>
            <person name="Vaughn R."/>
            <person name="Liu B."/>
            <person name="Simpson S."/>
            <person name="Scheffler B.E."/>
            <person name="Wen L."/>
            <person name="Saski C.A."/>
            <person name="Grover C.E."/>
            <person name="Hu G."/>
            <person name="Conover J.L."/>
            <person name="Carlson J.W."/>
            <person name="Shu S."/>
            <person name="Boston L.B."/>
            <person name="Williams M."/>
            <person name="Peterson D.G."/>
            <person name="McGee K."/>
            <person name="Jones D.C."/>
            <person name="Wendel J.F."/>
            <person name="Stelly D.M."/>
            <person name="Grimwood J."/>
            <person name="Schmutz J."/>
        </authorList>
    </citation>
    <scope>NUCLEOTIDE SEQUENCE [LARGE SCALE GENOMIC DNA]</scope>
    <source>
        <strain evidence="9">cv. TM-1</strain>
    </source>
</reference>
<dbReference type="Proteomes" id="UP000818029">
    <property type="component" value="Chromosome D05"/>
</dbReference>
<dbReference type="InterPro" id="IPR025660">
    <property type="entry name" value="Pept_his_AS"/>
</dbReference>
<protein>
    <submittedName>
        <fullName evidence="10">Senescence-specific cysteine protease SAG39</fullName>
    </submittedName>
</protein>
<evidence type="ECO:0000256" key="4">
    <source>
        <dbReference type="ARBA" id="ARBA00022807"/>
    </source>
</evidence>
<dbReference type="Gene3D" id="3.90.70.10">
    <property type="entry name" value="Cysteine proteinases"/>
    <property type="match status" value="1"/>
</dbReference>
<keyword evidence="4" id="KW-0788">Thiol protease</keyword>
<dbReference type="InterPro" id="IPR013128">
    <property type="entry name" value="Peptidase_C1A"/>
</dbReference>
<dbReference type="InterPro" id="IPR038765">
    <property type="entry name" value="Papain-like_cys_pep_sf"/>
</dbReference>